<comment type="caution">
    <text evidence="3">The sequence shown here is derived from an EMBL/GenBank/DDBJ whole genome shotgun (WGS) entry which is preliminary data.</text>
</comment>
<organism evidence="3 4">
    <name type="scientific">Extibacter muris</name>
    <dbReference type="NCBI Taxonomy" id="1796622"/>
    <lineage>
        <taxon>Bacteria</taxon>
        <taxon>Bacillati</taxon>
        <taxon>Bacillota</taxon>
        <taxon>Clostridia</taxon>
        <taxon>Lachnospirales</taxon>
        <taxon>Lachnospiraceae</taxon>
        <taxon>Extibacter</taxon>
    </lineage>
</organism>
<keyword evidence="4" id="KW-1185">Reference proteome</keyword>
<dbReference type="RefSeq" id="WP_132274630.1">
    <property type="nucleotide sequence ID" value="NZ_JAOBST010000006.1"/>
</dbReference>
<reference evidence="3 4" key="1">
    <citation type="journal article" date="2016" name="Nat. Microbiol.">
        <title>The Mouse Intestinal Bacterial Collection (miBC) provides host-specific insight into cultured diversity and functional potential of the gut microbiota.</title>
        <authorList>
            <person name="Lagkouvardos I."/>
            <person name="Pukall R."/>
            <person name="Abt B."/>
            <person name="Foesel B.U."/>
            <person name="Meier-Kolthoff J.P."/>
            <person name="Kumar N."/>
            <person name="Bresciani A."/>
            <person name="Martinez I."/>
            <person name="Just S."/>
            <person name="Ziegler C."/>
            <person name="Brugiroux S."/>
            <person name="Garzetti D."/>
            <person name="Wenning M."/>
            <person name="Bui T.P."/>
            <person name="Wang J."/>
            <person name="Hugenholtz F."/>
            <person name="Plugge C.M."/>
            <person name="Peterson D.A."/>
            <person name="Hornef M.W."/>
            <person name="Baines J.F."/>
            <person name="Smidt H."/>
            <person name="Walter J."/>
            <person name="Kristiansen K."/>
            <person name="Nielsen H.B."/>
            <person name="Haller D."/>
            <person name="Overmann J."/>
            <person name="Stecher B."/>
            <person name="Clavel T."/>
        </authorList>
    </citation>
    <scope>NUCLEOTIDE SEQUENCE [LARGE SCALE GENOMIC DNA]</scope>
    <source>
        <strain evidence="3 4">DSM 28560</strain>
    </source>
</reference>
<evidence type="ECO:0000313" key="4">
    <source>
        <dbReference type="Proteomes" id="UP000295710"/>
    </source>
</evidence>
<feature type="transmembrane region" description="Helical" evidence="2">
    <location>
        <begin position="35"/>
        <end position="52"/>
    </location>
</feature>
<sequence>MPADSIEDYQKTVQSEDEEVPLADGGKTPVQSRCVLHFFIILAVFVLELFYIRSRKKKQLRYFAIEEASAHMR</sequence>
<dbReference type="EMBL" id="SMMX01000002">
    <property type="protein sequence ID" value="TDA22887.1"/>
    <property type="molecule type" value="Genomic_DNA"/>
</dbReference>
<dbReference type="Proteomes" id="UP000295710">
    <property type="component" value="Unassembled WGS sequence"/>
</dbReference>
<keyword evidence="2" id="KW-0472">Membrane</keyword>
<gene>
    <name evidence="3" type="ORF">E1963_02000</name>
</gene>
<name>A0A4R4FGU8_9FIRM</name>
<dbReference type="AlphaFoldDB" id="A0A4R4FGU8"/>
<evidence type="ECO:0000313" key="3">
    <source>
        <dbReference type="EMBL" id="TDA22887.1"/>
    </source>
</evidence>
<keyword evidence="2" id="KW-1133">Transmembrane helix</keyword>
<evidence type="ECO:0000256" key="2">
    <source>
        <dbReference type="SAM" id="Phobius"/>
    </source>
</evidence>
<feature type="region of interest" description="Disordered" evidence="1">
    <location>
        <begin position="1"/>
        <end position="26"/>
    </location>
</feature>
<evidence type="ECO:0000256" key="1">
    <source>
        <dbReference type="SAM" id="MobiDB-lite"/>
    </source>
</evidence>
<keyword evidence="2" id="KW-0812">Transmembrane</keyword>
<protein>
    <submittedName>
        <fullName evidence="3">Uncharacterized protein</fullName>
    </submittedName>
</protein>
<proteinExistence type="predicted"/>
<accession>A0A4R4FGU8</accession>